<dbReference type="SMART" id="SM00448">
    <property type="entry name" value="REC"/>
    <property type="match status" value="1"/>
</dbReference>
<gene>
    <name evidence="9" type="primary">rhaS_32</name>
    <name evidence="9" type="ORF">BLCOC_52560</name>
</gene>
<dbReference type="InterPro" id="IPR009057">
    <property type="entry name" value="Homeodomain-like_sf"/>
</dbReference>
<dbReference type="PANTHER" id="PTHR43280:SF2">
    <property type="entry name" value="HTH-TYPE TRANSCRIPTIONAL REGULATOR EXSA"/>
    <property type="match status" value="1"/>
</dbReference>
<reference evidence="9" key="1">
    <citation type="submission" date="2023-10" db="EMBL/GenBank/DDBJ databases">
        <title>Genome sequence of Blautia coccoides DSM 935.</title>
        <authorList>
            <person name="Boeer T."/>
            <person name="Bengelsdorf F.R."/>
            <person name="Daniel R."/>
            <person name="Poehlein A."/>
        </authorList>
    </citation>
    <scope>NUCLEOTIDE SEQUENCE [LARGE SCALE GENOMIC DNA]</scope>
    <source>
        <strain evidence="9">DSM 935</strain>
    </source>
</reference>
<dbReference type="InterPro" id="IPR020449">
    <property type="entry name" value="Tscrpt_reg_AraC-type_HTH"/>
</dbReference>
<feature type="domain" description="HTH araC/xylS-type" evidence="7">
    <location>
        <begin position="383"/>
        <end position="481"/>
    </location>
</feature>
<dbReference type="Pfam" id="PF00072">
    <property type="entry name" value="Response_reg"/>
    <property type="match status" value="1"/>
</dbReference>
<keyword evidence="6" id="KW-0597">Phosphoprotein</keyword>
<dbReference type="InterPro" id="IPR018060">
    <property type="entry name" value="HTH_AraC"/>
</dbReference>
<evidence type="ECO:0000256" key="3">
    <source>
        <dbReference type="ARBA" id="ARBA00023125"/>
    </source>
</evidence>
<keyword evidence="10" id="KW-1185">Reference proteome</keyword>
<proteinExistence type="predicted"/>
<dbReference type="EMBL" id="CP136422">
    <property type="protein sequence ID" value="WPX76869.1"/>
    <property type="molecule type" value="Genomic_DNA"/>
</dbReference>
<accession>A0ABZ0UHV0</accession>
<evidence type="ECO:0000256" key="1">
    <source>
        <dbReference type="ARBA" id="ARBA00018672"/>
    </source>
</evidence>
<evidence type="ECO:0000259" key="7">
    <source>
        <dbReference type="PROSITE" id="PS01124"/>
    </source>
</evidence>
<dbReference type="PRINTS" id="PR00032">
    <property type="entry name" value="HTHARAC"/>
</dbReference>
<dbReference type="Gene3D" id="1.10.10.60">
    <property type="entry name" value="Homeodomain-like"/>
    <property type="match status" value="2"/>
</dbReference>
<evidence type="ECO:0000313" key="9">
    <source>
        <dbReference type="EMBL" id="WPX76869.1"/>
    </source>
</evidence>
<dbReference type="SUPFAM" id="SSF46689">
    <property type="entry name" value="Homeodomain-like"/>
    <property type="match status" value="2"/>
</dbReference>
<evidence type="ECO:0000256" key="6">
    <source>
        <dbReference type="PROSITE-ProRule" id="PRU00169"/>
    </source>
</evidence>
<dbReference type="PROSITE" id="PS01124">
    <property type="entry name" value="HTH_ARAC_FAMILY_2"/>
    <property type="match status" value="1"/>
</dbReference>
<dbReference type="Proteomes" id="UP001325248">
    <property type="component" value="Chromosome"/>
</dbReference>
<dbReference type="InterPro" id="IPR011006">
    <property type="entry name" value="CheY-like_superfamily"/>
</dbReference>
<dbReference type="PANTHER" id="PTHR43280">
    <property type="entry name" value="ARAC-FAMILY TRANSCRIPTIONAL REGULATOR"/>
    <property type="match status" value="1"/>
</dbReference>
<feature type="domain" description="Response regulatory" evidence="8">
    <location>
        <begin position="3"/>
        <end position="122"/>
    </location>
</feature>
<dbReference type="PROSITE" id="PS50110">
    <property type="entry name" value="RESPONSE_REGULATORY"/>
    <property type="match status" value="1"/>
</dbReference>
<protein>
    <recommendedName>
        <fullName evidence="1">Stage 0 sporulation protein A homolog</fullName>
    </recommendedName>
</protein>
<feature type="modified residue" description="4-aspartylphosphate" evidence="6">
    <location>
        <position position="55"/>
    </location>
</feature>
<name>A0ABZ0UHV0_9FIRM</name>
<keyword evidence="3" id="KW-0238">DNA-binding</keyword>
<evidence type="ECO:0000256" key="4">
    <source>
        <dbReference type="ARBA" id="ARBA00023163"/>
    </source>
</evidence>
<sequence>MIKICIADDEEYVLKSIRRRIEQSGLDVEIAGTAKNGVEAYELYEKVNPDIYYVDINMPLCSGLDFVERVRTLDKNSITKFIIVSGYDDFAYMKKAIKTGVVNYIMKPISQQEFMDTLREACEDIEALREKQIEEYGRQWEFFQDYMERREKFSGTALLFYGEDVLAGIREAAEGLREILHEKISHDSWDHIRFHGSEHLAMLLGSDVWLNEKQICALWEETGKYQEVYLAYKTGRDMKVTDMANTLEYAMLGRFFPGALHIMEADRPADRGGEMNLEVLDRAIENTREEKWEEEVESAFDEIFAHRDNRGLLKSFYHSVLILTANKYTQHNFEIPEKLKTELYPFSLMNCADQEEIRHKVKGYIRMIHEKIAGESEKDGLVQQVIRFLETHYTEDISLTDVANEFFVVPNYLAKKFKEKKNMTAMQYLENFRMEKAADYLRNTEQSVTEIAGKVGYNDANYFTRTFRKRYGISPREYRNRQRVDLC</sequence>
<dbReference type="Pfam" id="PF12833">
    <property type="entry name" value="HTH_18"/>
    <property type="match status" value="1"/>
</dbReference>
<keyword evidence="2" id="KW-0805">Transcription regulation</keyword>
<dbReference type="Gene3D" id="3.40.50.2300">
    <property type="match status" value="1"/>
</dbReference>
<evidence type="ECO:0000259" key="8">
    <source>
        <dbReference type="PROSITE" id="PS50110"/>
    </source>
</evidence>
<evidence type="ECO:0000256" key="5">
    <source>
        <dbReference type="ARBA" id="ARBA00024867"/>
    </source>
</evidence>
<dbReference type="SUPFAM" id="SSF52172">
    <property type="entry name" value="CheY-like"/>
    <property type="match status" value="1"/>
</dbReference>
<evidence type="ECO:0000313" key="10">
    <source>
        <dbReference type="Proteomes" id="UP001325248"/>
    </source>
</evidence>
<dbReference type="SMART" id="SM00342">
    <property type="entry name" value="HTH_ARAC"/>
    <property type="match status" value="1"/>
</dbReference>
<dbReference type="CDD" id="cd17536">
    <property type="entry name" value="REC_YesN-like"/>
    <property type="match status" value="1"/>
</dbReference>
<dbReference type="InterPro" id="IPR001789">
    <property type="entry name" value="Sig_transdc_resp-reg_receiver"/>
</dbReference>
<organism evidence="9 10">
    <name type="scientific">Blautia producta</name>
    <dbReference type="NCBI Taxonomy" id="33035"/>
    <lineage>
        <taxon>Bacteria</taxon>
        <taxon>Bacillati</taxon>
        <taxon>Bacillota</taxon>
        <taxon>Clostridia</taxon>
        <taxon>Lachnospirales</taxon>
        <taxon>Lachnospiraceae</taxon>
        <taxon>Blautia</taxon>
    </lineage>
</organism>
<comment type="function">
    <text evidence="5">May play the central regulatory role in sporulation. It may be an element of the effector pathway responsible for the activation of sporulation genes in response to nutritional stress. Spo0A may act in concert with spo0H (a sigma factor) to control the expression of some genes that are critical to the sporulation process.</text>
</comment>
<evidence type="ECO:0000256" key="2">
    <source>
        <dbReference type="ARBA" id="ARBA00023015"/>
    </source>
</evidence>
<keyword evidence="4" id="KW-0804">Transcription</keyword>